<accession>A0A673WCH8</accession>
<reference evidence="10" key="1">
    <citation type="submission" date="2025-08" db="UniProtKB">
        <authorList>
            <consortium name="Ensembl"/>
        </authorList>
    </citation>
    <scope>IDENTIFICATION</scope>
</reference>
<keyword evidence="4" id="KW-0963">Cytoplasm</keyword>
<keyword evidence="3 5" id="KW-0067">ATP-binding</keyword>
<keyword evidence="2 5" id="KW-0547">Nucleotide-binding</keyword>
<dbReference type="GO" id="GO:0051231">
    <property type="term" value="P:spindle elongation"/>
    <property type="evidence" value="ECO:0007669"/>
    <property type="project" value="TreeGrafter"/>
</dbReference>
<dbReference type="Proteomes" id="UP000472277">
    <property type="component" value="Chromosome 19"/>
</dbReference>
<comment type="similarity">
    <text evidence="5 6">Belongs to the TRAFAC class myosin-kinesin ATPase superfamily. Kinesin family.</text>
</comment>
<feature type="region of interest" description="Disordered" evidence="7">
    <location>
        <begin position="683"/>
        <end position="716"/>
    </location>
</feature>
<evidence type="ECO:0000259" key="9">
    <source>
        <dbReference type="PROSITE" id="PS50067"/>
    </source>
</evidence>
<dbReference type="InterPro" id="IPR001752">
    <property type="entry name" value="Kinesin_motor_dom"/>
</dbReference>
<dbReference type="PROSITE" id="PS00411">
    <property type="entry name" value="KINESIN_MOTOR_1"/>
    <property type="match status" value="1"/>
</dbReference>
<keyword evidence="5 6" id="KW-0505">Motor protein</keyword>
<keyword evidence="4" id="KW-0206">Cytoskeleton</keyword>
<dbReference type="SMART" id="SM00129">
    <property type="entry name" value="KISc"/>
    <property type="match status" value="1"/>
</dbReference>
<feature type="transmembrane region" description="Helical" evidence="8">
    <location>
        <begin position="37"/>
        <end position="64"/>
    </location>
</feature>
<dbReference type="InterPro" id="IPR036961">
    <property type="entry name" value="Kinesin_motor_dom_sf"/>
</dbReference>
<protein>
    <recommendedName>
        <fullName evidence="6">Kinesin-like protein</fullName>
    </recommendedName>
</protein>
<evidence type="ECO:0000313" key="11">
    <source>
        <dbReference type="Proteomes" id="UP000472277"/>
    </source>
</evidence>
<dbReference type="PRINTS" id="PR00380">
    <property type="entry name" value="KINESINHEAVY"/>
</dbReference>
<proteinExistence type="inferred from homology"/>
<keyword evidence="11" id="KW-1185">Reference proteome</keyword>
<dbReference type="CDD" id="cd00106">
    <property type="entry name" value="KISc"/>
    <property type="match status" value="1"/>
</dbReference>
<dbReference type="PROSITE" id="PS50067">
    <property type="entry name" value="KINESIN_MOTOR_2"/>
    <property type="match status" value="1"/>
</dbReference>
<feature type="domain" description="Kinesin motor" evidence="9">
    <location>
        <begin position="308"/>
        <end position="643"/>
    </location>
</feature>
<evidence type="ECO:0000256" key="6">
    <source>
        <dbReference type="RuleBase" id="RU000394"/>
    </source>
</evidence>
<dbReference type="GO" id="GO:0003777">
    <property type="term" value="F:microtubule motor activity"/>
    <property type="evidence" value="ECO:0007669"/>
    <property type="project" value="InterPro"/>
</dbReference>
<reference evidence="10" key="2">
    <citation type="submission" date="2025-09" db="UniProtKB">
        <authorList>
            <consortium name="Ensembl"/>
        </authorList>
    </citation>
    <scope>IDENTIFICATION</scope>
</reference>
<evidence type="ECO:0000256" key="4">
    <source>
        <dbReference type="ARBA" id="ARBA00023212"/>
    </source>
</evidence>
<evidence type="ECO:0000256" key="5">
    <source>
        <dbReference type="PROSITE-ProRule" id="PRU00283"/>
    </source>
</evidence>
<organism evidence="10 11">
    <name type="scientific">Salmo trutta</name>
    <name type="common">Brown trout</name>
    <dbReference type="NCBI Taxonomy" id="8032"/>
    <lineage>
        <taxon>Eukaryota</taxon>
        <taxon>Metazoa</taxon>
        <taxon>Chordata</taxon>
        <taxon>Craniata</taxon>
        <taxon>Vertebrata</taxon>
        <taxon>Euteleostomi</taxon>
        <taxon>Actinopterygii</taxon>
        <taxon>Neopterygii</taxon>
        <taxon>Teleostei</taxon>
        <taxon>Protacanthopterygii</taxon>
        <taxon>Salmoniformes</taxon>
        <taxon>Salmonidae</taxon>
        <taxon>Salmoninae</taxon>
        <taxon>Salmo</taxon>
    </lineage>
</organism>
<evidence type="ECO:0000313" key="10">
    <source>
        <dbReference type="Ensembl" id="ENSSTUP00000006427.1"/>
    </source>
</evidence>
<evidence type="ECO:0000256" key="1">
    <source>
        <dbReference type="ARBA" id="ARBA00004245"/>
    </source>
</evidence>
<feature type="binding site" evidence="5">
    <location>
        <begin position="400"/>
        <end position="407"/>
    </location>
    <ligand>
        <name>ATP</name>
        <dbReference type="ChEBI" id="CHEBI:30616"/>
    </ligand>
</feature>
<dbReference type="InterPro" id="IPR027640">
    <property type="entry name" value="Kinesin-like_fam"/>
</dbReference>
<dbReference type="GO" id="GO:0008017">
    <property type="term" value="F:microtubule binding"/>
    <property type="evidence" value="ECO:0007669"/>
    <property type="project" value="InterPro"/>
</dbReference>
<dbReference type="FunFam" id="3.40.850.10:FF:000080">
    <property type="entry name" value="Kinesin-like protein"/>
    <property type="match status" value="1"/>
</dbReference>
<gene>
    <name evidence="10" type="primary">kif12</name>
</gene>
<dbReference type="GO" id="GO:0007018">
    <property type="term" value="P:microtubule-based movement"/>
    <property type="evidence" value="ECO:0007669"/>
    <property type="project" value="InterPro"/>
</dbReference>
<evidence type="ECO:0000256" key="3">
    <source>
        <dbReference type="ARBA" id="ARBA00022840"/>
    </source>
</evidence>
<dbReference type="Gene3D" id="3.40.850.10">
    <property type="entry name" value="Kinesin motor domain"/>
    <property type="match status" value="1"/>
</dbReference>
<sequence length="739" mass="79796">MSLILLSLSHILFFLSSFSLAHPLLSVILLSRTSSSLSHILFSLTHPLLSLILLSLILLSLILLSHTSSSLSLSHTSSSLSHILFSLSHPLLSLTSSSLSHTSSSLSSFSHSSLSHILFSLTHPSLSHILVSLSSFSLTHPLLSLSLILLSHTSSSFSLSLSLSLILLSHTSSSLSHTSSSLSLSLSLILLSHTSSSLSLSLSLILLSHTSTSLSLSLSLSSFSLTHPLLSLSHPSLSHILFSLSLSSFSLTHPLLSLSLSLSLSSFSHPSLSHILFSLSLSLSLSHPSLSHILFSLSLSLSHPSLSHILFSLSLILLSPPSLSHPLSPLALLSLSQPSITHPFSAPPLQVGASGQERAFAFDVVLGPESSQHAMFQECGMTRLIDMAVQGFCCTVFAFGQTGSGKTYTITGPHSLFLEGSHDALLAGLMQRSLSYLLQLVGQSEEGFHLYASYLEIYNEQVHDLLNPCLPYSLAVRGSRTQGFYVENLSVVEFHNLDSFMRILEGGMQNRQSSSHSQNEHSSRSHSILTVHIKGMSTQGKLCVVDLAGSERVREGDSIEELLEETGNINRSLLTLGKCISSLVDPIKRNGHIPYRDSKLTKLLSDSLGGSGITLMIACVSPTLGNLQETLNTLRYSSRAKRIKNRPMVKRDLREKLVVSLQREICRLRQENLLLQQHLSSAHKTGAGGSGLEAKYSGSMSSSPQHAKDVAGIRTGSSCSETSLRSLLQELIRENDKLQ</sequence>
<dbReference type="InParanoid" id="A0A673WCH8"/>
<keyword evidence="8" id="KW-1133">Transmembrane helix</keyword>
<dbReference type="InterPro" id="IPR027417">
    <property type="entry name" value="P-loop_NTPase"/>
</dbReference>
<evidence type="ECO:0000256" key="8">
    <source>
        <dbReference type="SAM" id="Phobius"/>
    </source>
</evidence>
<dbReference type="Ensembl" id="ENSSTUT00000006830.1">
    <property type="protein sequence ID" value="ENSSTUP00000006427.1"/>
    <property type="gene ID" value="ENSSTUG00000003178.1"/>
</dbReference>
<dbReference type="Pfam" id="PF00225">
    <property type="entry name" value="Kinesin"/>
    <property type="match status" value="1"/>
</dbReference>
<evidence type="ECO:0000256" key="7">
    <source>
        <dbReference type="SAM" id="MobiDB-lite"/>
    </source>
</evidence>
<dbReference type="InterPro" id="IPR019821">
    <property type="entry name" value="Kinesin_motor_CS"/>
</dbReference>
<dbReference type="PANTHER" id="PTHR47969">
    <property type="entry name" value="CHROMOSOME-ASSOCIATED KINESIN KIF4A-RELATED"/>
    <property type="match status" value="1"/>
</dbReference>
<name>A0A673WCH8_SALTR</name>
<dbReference type="AlphaFoldDB" id="A0A673WCH8"/>
<dbReference type="GO" id="GO:0005875">
    <property type="term" value="C:microtubule associated complex"/>
    <property type="evidence" value="ECO:0007669"/>
    <property type="project" value="TreeGrafter"/>
</dbReference>
<dbReference type="GO" id="GO:0005874">
    <property type="term" value="C:microtubule"/>
    <property type="evidence" value="ECO:0007669"/>
    <property type="project" value="UniProtKB-KW"/>
</dbReference>
<evidence type="ECO:0000256" key="2">
    <source>
        <dbReference type="ARBA" id="ARBA00022741"/>
    </source>
</evidence>
<dbReference type="PANTHER" id="PTHR47969:SF33">
    <property type="entry name" value="KINESIN-LIKE PROTEIN"/>
    <property type="match status" value="1"/>
</dbReference>
<dbReference type="GO" id="GO:0007052">
    <property type="term" value="P:mitotic spindle organization"/>
    <property type="evidence" value="ECO:0007669"/>
    <property type="project" value="TreeGrafter"/>
</dbReference>
<dbReference type="SUPFAM" id="SSF52540">
    <property type="entry name" value="P-loop containing nucleoside triphosphate hydrolases"/>
    <property type="match status" value="1"/>
</dbReference>
<comment type="subcellular location">
    <subcellularLocation>
        <location evidence="1">Cytoplasm</location>
        <location evidence="1">Cytoskeleton</location>
    </subcellularLocation>
</comment>
<dbReference type="GO" id="GO:0005524">
    <property type="term" value="F:ATP binding"/>
    <property type="evidence" value="ECO:0007669"/>
    <property type="project" value="UniProtKB-UniRule"/>
</dbReference>
<keyword evidence="8" id="KW-0812">Transmembrane</keyword>
<dbReference type="GeneTree" id="ENSGT00940000161216"/>
<keyword evidence="6" id="KW-0493">Microtubule</keyword>
<keyword evidence="8" id="KW-0472">Membrane</keyword>